<name>A0A0D9VVT2_9ORYZ</name>
<dbReference type="Proteomes" id="UP000032180">
    <property type="component" value="Chromosome 3"/>
</dbReference>
<feature type="region of interest" description="Disordered" evidence="1">
    <location>
        <begin position="1"/>
        <end position="26"/>
    </location>
</feature>
<evidence type="ECO:0000313" key="2">
    <source>
        <dbReference type="EnsemblPlants" id="LPERR03G19920.1"/>
    </source>
</evidence>
<feature type="compositionally biased region" description="Basic and acidic residues" evidence="1">
    <location>
        <begin position="12"/>
        <end position="22"/>
    </location>
</feature>
<dbReference type="AlphaFoldDB" id="A0A0D9VVT2"/>
<organism evidence="2 3">
    <name type="scientific">Leersia perrieri</name>
    <dbReference type="NCBI Taxonomy" id="77586"/>
    <lineage>
        <taxon>Eukaryota</taxon>
        <taxon>Viridiplantae</taxon>
        <taxon>Streptophyta</taxon>
        <taxon>Embryophyta</taxon>
        <taxon>Tracheophyta</taxon>
        <taxon>Spermatophyta</taxon>
        <taxon>Magnoliopsida</taxon>
        <taxon>Liliopsida</taxon>
        <taxon>Poales</taxon>
        <taxon>Poaceae</taxon>
        <taxon>BOP clade</taxon>
        <taxon>Oryzoideae</taxon>
        <taxon>Oryzeae</taxon>
        <taxon>Oryzinae</taxon>
        <taxon>Leersia</taxon>
    </lineage>
</organism>
<dbReference type="HOGENOM" id="CLU_2375874_0_0_1"/>
<accession>A0A0D9VVT2</accession>
<protein>
    <submittedName>
        <fullName evidence="2">Uncharacterized protein</fullName>
    </submittedName>
</protein>
<proteinExistence type="predicted"/>
<reference evidence="2 3" key="1">
    <citation type="submission" date="2012-08" db="EMBL/GenBank/DDBJ databases">
        <title>Oryza genome evolution.</title>
        <authorList>
            <person name="Wing R.A."/>
        </authorList>
    </citation>
    <scope>NUCLEOTIDE SEQUENCE</scope>
</reference>
<evidence type="ECO:0000313" key="3">
    <source>
        <dbReference type="Proteomes" id="UP000032180"/>
    </source>
</evidence>
<dbReference type="Gramene" id="LPERR03G19920.1">
    <property type="protein sequence ID" value="LPERR03G19920.1"/>
    <property type="gene ID" value="LPERR03G19920"/>
</dbReference>
<reference evidence="3" key="2">
    <citation type="submission" date="2013-12" db="EMBL/GenBank/DDBJ databases">
        <authorList>
            <person name="Yu Y."/>
            <person name="Lee S."/>
            <person name="de Baynast K."/>
            <person name="Wissotski M."/>
            <person name="Liu L."/>
            <person name="Talag J."/>
            <person name="Goicoechea J."/>
            <person name="Angelova A."/>
            <person name="Jetty R."/>
            <person name="Kudrna D."/>
            <person name="Golser W."/>
            <person name="Rivera L."/>
            <person name="Zhang J."/>
            <person name="Wing R."/>
        </authorList>
    </citation>
    <scope>NUCLEOTIDE SEQUENCE</scope>
</reference>
<reference evidence="2" key="3">
    <citation type="submission" date="2015-04" db="UniProtKB">
        <authorList>
            <consortium name="EnsemblPlants"/>
        </authorList>
    </citation>
    <scope>IDENTIFICATION</scope>
</reference>
<evidence type="ECO:0000256" key="1">
    <source>
        <dbReference type="SAM" id="MobiDB-lite"/>
    </source>
</evidence>
<sequence length="95" mass="11091">MGGCPRHRRAQRSQDRSKESHRGVKKFHQIRCGRAAAVPPRHPFTDEPRRRAEFTDYIAADPEEAEGVGPEDEIVYMEMLWVIWKVKDYKPLMAI</sequence>
<feature type="compositionally biased region" description="Basic residues" evidence="1">
    <location>
        <begin position="1"/>
        <end position="11"/>
    </location>
</feature>
<dbReference type="EnsemblPlants" id="LPERR03G19920.1">
    <property type="protein sequence ID" value="LPERR03G19920.1"/>
    <property type="gene ID" value="LPERR03G19920"/>
</dbReference>
<keyword evidence="3" id="KW-1185">Reference proteome</keyword>